<dbReference type="AlphaFoldDB" id="A0A286AE98"/>
<keyword evidence="1" id="KW-1133">Transmembrane helix</keyword>
<dbReference type="EMBL" id="OCMT01000004">
    <property type="protein sequence ID" value="SOD20222.1"/>
    <property type="molecule type" value="Genomic_DNA"/>
</dbReference>
<keyword evidence="1" id="KW-0812">Transmembrane</keyword>
<dbReference type="OrthoDB" id="1111222at2"/>
<protein>
    <recommendedName>
        <fullName evidence="2">DUF4350 domain-containing protein</fullName>
    </recommendedName>
</protein>
<gene>
    <name evidence="3" type="ORF">SAMN06297358_3935</name>
</gene>
<accession>A0A286AE98</accession>
<keyword evidence="4" id="KW-1185">Reference proteome</keyword>
<organism evidence="3 4">
    <name type="scientific">Pedobacter xixiisoli</name>
    <dbReference type="NCBI Taxonomy" id="1476464"/>
    <lineage>
        <taxon>Bacteria</taxon>
        <taxon>Pseudomonadati</taxon>
        <taxon>Bacteroidota</taxon>
        <taxon>Sphingobacteriia</taxon>
        <taxon>Sphingobacteriales</taxon>
        <taxon>Sphingobacteriaceae</taxon>
        <taxon>Pedobacter</taxon>
    </lineage>
</organism>
<keyword evidence="1" id="KW-0472">Membrane</keyword>
<dbReference type="Proteomes" id="UP000219281">
    <property type="component" value="Unassembled WGS sequence"/>
</dbReference>
<name>A0A286AE98_9SPHI</name>
<dbReference type="Pfam" id="PF14258">
    <property type="entry name" value="DUF4350"/>
    <property type="match status" value="1"/>
</dbReference>
<reference evidence="4" key="1">
    <citation type="submission" date="2017-09" db="EMBL/GenBank/DDBJ databases">
        <authorList>
            <person name="Varghese N."/>
            <person name="Submissions S."/>
        </authorList>
    </citation>
    <scope>NUCLEOTIDE SEQUENCE [LARGE SCALE GENOMIC DNA]</scope>
    <source>
        <strain evidence="4">CGMCC 1.12803</strain>
    </source>
</reference>
<feature type="transmembrane region" description="Helical" evidence="1">
    <location>
        <begin position="7"/>
        <end position="24"/>
    </location>
</feature>
<sequence length="396" mass="46428">MSGLRRYFIFGGLLLAFYFIAQYTKPPVINWNTTYLPEDKNPFGTYILRNHIKDIFPKSVQKVYKTDIYNTLKTVPKGESNYFIITSILKVEKLDFTAMRKYMEAGNHIFIAAFQMDGALADSLKIEISSDFDFQNKTKYPLNFTSPYLRRNMDYYFEKGIAAQYFASLDTAKALVLARKYDVKPNLVQYRFGKGSLLLCPNPQLFTNYSLLNENGSDYAAKVFSYLPQAKTIIWDEYYVRPVADEQSVLRVLFSYDELRWAYYLALIGLVIFVLYEMKRRQRIIPILDPLKNSAVEFAQVIGTVYYQQRNHHDIIGKKISYFLEYLRNKYRLKTAELDQEFIETLTKITGIDATLIEQLIGYINAFNNMEDKANISDQNLIEFNKLIERFYRLDV</sequence>
<proteinExistence type="predicted"/>
<feature type="transmembrane region" description="Helical" evidence="1">
    <location>
        <begin position="261"/>
        <end position="278"/>
    </location>
</feature>
<dbReference type="InterPro" id="IPR025646">
    <property type="entry name" value="DUF4350"/>
</dbReference>
<evidence type="ECO:0000313" key="4">
    <source>
        <dbReference type="Proteomes" id="UP000219281"/>
    </source>
</evidence>
<feature type="domain" description="DUF4350" evidence="2">
    <location>
        <begin position="38"/>
        <end position="222"/>
    </location>
</feature>
<evidence type="ECO:0000313" key="3">
    <source>
        <dbReference type="EMBL" id="SOD20222.1"/>
    </source>
</evidence>
<evidence type="ECO:0000259" key="2">
    <source>
        <dbReference type="Pfam" id="PF14258"/>
    </source>
</evidence>
<evidence type="ECO:0000256" key="1">
    <source>
        <dbReference type="SAM" id="Phobius"/>
    </source>
</evidence>
<dbReference type="RefSeq" id="WP_097133691.1">
    <property type="nucleotide sequence ID" value="NZ_OCMT01000004.1"/>
</dbReference>